<evidence type="ECO:0000313" key="11">
    <source>
        <dbReference type="Proteomes" id="UP001219901"/>
    </source>
</evidence>
<feature type="domain" description="RCK C-terminal" evidence="8">
    <location>
        <begin position="137"/>
        <end position="219"/>
    </location>
</feature>
<evidence type="ECO:0000256" key="3">
    <source>
        <dbReference type="ARBA" id="ARBA00022538"/>
    </source>
</evidence>
<dbReference type="EMBL" id="CP046147">
    <property type="protein sequence ID" value="WFG38325.1"/>
    <property type="molecule type" value="Genomic_DNA"/>
</dbReference>
<dbReference type="SUPFAM" id="SSF116726">
    <property type="entry name" value="TrkA C-terminal domain-like"/>
    <property type="match status" value="1"/>
</dbReference>
<reference evidence="11" key="3">
    <citation type="submission" date="2023-06" db="EMBL/GenBank/DDBJ databases">
        <title>Pangenomics reveal diversification of enzyme families and niche specialization in globally abundant SAR202 bacteria.</title>
        <authorList>
            <person name="Saw J.H.W."/>
        </authorList>
    </citation>
    <scope>NUCLEOTIDE SEQUENCE [LARGE SCALE GENOMIC DNA]</scope>
    <source>
        <strain evidence="11">JH1073</strain>
    </source>
</reference>
<dbReference type="InterPro" id="IPR050721">
    <property type="entry name" value="Trk_Ktr_HKT_K-transport"/>
</dbReference>
<dbReference type="Gene3D" id="3.40.50.720">
    <property type="entry name" value="NAD(P)-binding Rossmann-like Domain"/>
    <property type="match status" value="1"/>
</dbReference>
<evidence type="ECO:0000259" key="7">
    <source>
        <dbReference type="PROSITE" id="PS51201"/>
    </source>
</evidence>
<accession>A0AAJ5ZFD6</accession>
<dbReference type="PROSITE" id="PS51202">
    <property type="entry name" value="RCK_C"/>
    <property type="match status" value="1"/>
</dbReference>
<evidence type="ECO:0000313" key="12">
    <source>
        <dbReference type="Proteomes" id="UP001321249"/>
    </source>
</evidence>
<name>A0AAJ5ZFD6_9CHLR</name>
<evidence type="ECO:0000259" key="8">
    <source>
        <dbReference type="PROSITE" id="PS51202"/>
    </source>
</evidence>
<evidence type="ECO:0000313" key="10">
    <source>
        <dbReference type="EMBL" id="WFG38325.1"/>
    </source>
</evidence>
<dbReference type="Proteomes" id="UP001219901">
    <property type="component" value="Chromosome"/>
</dbReference>
<evidence type="ECO:0000256" key="2">
    <source>
        <dbReference type="ARBA" id="ARBA00022448"/>
    </source>
</evidence>
<dbReference type="PROSITE" id="PS51201">
    <property type="entry name" value="RCK_N"/>
    <property type="match status" value="1"/>
</dbReference>
<keyword evidence="4" id="KW-0630">Potassium</keyword>
<keyword evidence="5" id="KW-0520">NAD</keyword>
<keyword evidence="6" id="KW-0406">Ion transport</keyword>
<dbReference type="GO" id="GO:0005886">
    <property type="term" value="C:plasma membrane"/>
    <property type="evidence" value="ECO:0007669"/>
    <property type="project" value="InterPro"/>
</dbReference>
<evidence type="ECO:0000256" key="4">
    <source>
        <dbReference type="ARBA" id="ARBA00022958"/>
    </source>
</evidence>
<feature type="domain" description="RCK N-terminal" evidence="7">
    <location>
        <begin position="1"/>
        <end position="124"/>
    </location>
</feature>
<dbReference type="Gene3D" id="3.30.70.1450">
    <property type="entry name" value="Regulator of K+ conductance, C-terminal domain"/>
    <property type="match status" value="1"/>
</dbReference>
<dbReference type="PANTHER" id="PTHR43833">
    <property type="entry name" value="POTASSIUM CHANNEL PROTEIN 2-RELATED-RELATED"/>
    <property type="match status" value="1"/>
</dbReference>
<keyword evidence="3" id="KW-0633">Potassium transport</keyword>
<dbReference type="InterPro" id="IPR003148">
    <property type="entry name" value="RCK_N"/>
</dbReference>
<dbReference type="InterPro" id="IPR036291">
    <property type="entry name" value="NAD(P)-bd_dom_sf"/>
</dbReference>
<sequence length="221" mass="23184">MYLVIVGGGKVGAPLASALINEGHEVFVLDNDPDVVTDLQRELGMIATIGEATSVRALQDAGAARAGALIAVTNSDEDNLAACQLARTNFDVPRTIAIAHSPENAELFDLAGVDLVVSATDLVLANLATALPAHPLIKLMPLADRTMELVAIKLPASGTAIGRTLSEITLPYGSKIVLMITSEGHSKDPDSDPLIEAEDQIIAMSPANSTAELWELLTELR</sequence>
<dbReference type="SUPFAM" id="SSF51735">
    <property type="entry name" value="NAD(P)-binding Rossmann-fold domains"/>
    <property type="match status" value="1"/>
</dbReference>
<dbReference type="GO" id="GO:0015079">
    <property type="term" value="F:potassium ion transmembrane transporter activity"/>
    <property type="evidence" value="ECO:0007669"/>
    <property type="project" value="InterPro"/>
</dbReference>
<dbReference type="Pfam" id="PF02254">
    <property type="entry name" value="TrkA_N"/>
    <property type="match status" value="1"/>
</dbReference>
<gene>
    <name evidence="9" type="ORF">GKO46_07445</name>
    <name evidence="10" type="ORF">GKO48_01450</name>
</gene>
<evidence type="ECO:0000313" key="9">
    <source>
        <dbReference type="EMBL" id="MDG0866905.1"/>
    </source>
</evidence>
<dbReference type="InterPro" id="IPR036721">
    <property type="entry name" value="RCK_C_sf"/>
</dbReference>
<keyword evidence="11" id="KW-1185">Reference proteome</keyword>
<evidence type="ECO:0000256" key="6">
    <source>
        <dbReference type="ARBA" id="ARBA00023065"/>
    </source>
</evidence>
<dbReference type="InterPro" id="IPR006036">
    <property type="entry name" value="K_uptake_TrkA"/>
</dbReference>
<reference evidence="10" key="2">
    <citation type="journal article" date="2023" name="Nat. Commun.">
        <title>Cultivation of marine bacteria of the SAR202 clade.</title>
        <authorList>
            <person name="Lim Y."/>
            <person name="Seo J.H."/>
            <person name="Giovannoni S.J."/>
            <person name="Kang I."/>
            <person name="Cho J.C."/>
        </authorList>
    </citation>
    <scope>NUCLEOTIDE SEQUENCE</scope>
    <source>
        <strain evidence="10">JH1073</strain>
    </source>
</reference>
<dbReference type="PANTHER" id="PTHR43833:SF5">
    <property type="entry name" value="TRK SYSTEM POTASSIUM UPTAKE PROTEIN TRKA"/>
    <property type="match status" value="1"/>
</dbReference>
<protein>
    <recommendedName>
        <fullName evidence="1">Trk system potassium uptake protein TrkA</fullName>
    </recommendedName>
</protein>
<dbReference type="InterPro" id="IPR006037">
    <property type="entry name" value="RCK_C"/>
</dbReference>
<organism evidence="10 11">
    <name type="scientific">Candidatus Lucifugimonas marina</name>
    <dbReference type="NCBI Taxonomy" id="3038979"/>
    <lineage>
        <taxon>Bacteria</taxon>
        <taxon>Bacillati</taxon>
        <taxon>Chloroflexota</taxon>
        <taxon>Dehalococcoidia</taxon>
        <taxon>SAR202 cluster</taxon>
        <taxon>Candidatus Lucifugimonadales</taxon>
        <taxon>Candidatus Lucifugimonadaceae</taxon>
        <taxon>Candidatus Lucifugimonas</taxon>
    </lineage>
</organism>
<keyword evidence="2" id="KW-0813">Transport</keyword>
<dbReference type="Proteomes" id="UP001321249">
    <property type="component" value="Unassembled WGS sequence"/>
</dbReference>
<evidence type="ECO:0000256" key="5">
    <source>
        <dbReference type="ARBA" id="ARBA00023027"/>
    </source>
</evidence>
<evidence type="ECO:0000256" key="1">
    <source>
        <dbReference type="ARBA" id="ARBA00017378"/>
    </source>
</evidence>
<dbReference type="RefSeq" id="WP_342824740.1">
    <property type="nucleotide sequence ID" value="NZ_CP046146.1"/>
</dbReference>
<dbReference type="AlphaFoldDB" id="A0AAJ5ZFD6"/>
<dbReference type="EMBL" id="WMBE01000002">
    <property type="protein sequence ID" value="MDG0866905.1"/>
    <property type="molecule type" value="Genomic_DNA"/>
</dbReference>
<dbReference type="PRINTS" id="PR00335">
    <property type="entry name" value="KUPTAKETRKA"/>
</dbReference>
<reference evidence="11 12" key="1">
    <citation type="submission" date="2019-11" db="EMBL/GenBank/DDBJ databases">
        <authorList>
            <person name="Cho J.-C."/>
        </authorList>
    </citation>
    <scope>NUCLEOTIDE SEQUENCE [LARGE SCALE GENOMIC DNA]</scope>
    <source>
        <strain evidence="10 11">JH1073</strain>
        <strain evidence="9 12">JH702</strain>
    </source>
</reference>
<proteinExistence type="predicted"/>